<protein>
    <submittedName>
        <fullName evidence="1">Uncharacterized protein</fullName>
    </submittedName>
</protein>
<dbReference type="Proteomes" id="UP001196413">
    <property type="component" value="Unassembled WGS sequence"/>
</dbReference>
<accession>A0AAD5ME23</accession>
<organism evidence="1 2">
    <name type="scientific">Parelaphostrongylus tenuis</name>
    <name type="common">Meningeal worm</name>
    <dbReference type="NCBI Taxonomy" id="148309"/>
    <lineage>
        <taxon>Eukaryota</taxon>
        <taxon>Metazoa</taxon>
        <taxon>Ecdysozoa</taxon>
        <taxon>Nematoda</taxon>
        <taxon>Chromadorea</taxon>
        <taxon>Rhabditida</taxon>
        <taxon>Rhabditina</taxon>
        <taxon>Rhabditomorpha</taxon>
        <taxon>Strongyloidea</taxon>
        <taxon>Metastrongylidae</taxon>
        <taxon>Parelaphostrongylus</taxon>
    </lineage>
</organism>
<evidence type="ECO:0000313" key="1">
    <source>
        <dbReference type="EMBL" id="KAJ1346204.1"/>
    </source>
</evidence>
<keyword evidence="2" id="KW-1185">Reference proteome</keyword>
<dbReference type="EMBL" id="JAHQIW010000141">
    <property type="protein sequence ID" value="KAJ1346204.1"/>
    <property type="molecule type" value="Genomic_DNA"/>
</dbReference>
<evidence type="ECO:0000313" key="2">
    <source>
        <dbReference type="Proteomes" id="UP001196413"/>
    </source>
</evidence>
<reference evidence="1" key="1">
    <citation type="submission" date="2021-06" db="EMBL/GenBank/DDBJ databases">
        <title>Parelaphostrongylus tenuis whole genome reference sequence.</title>
        <authorList>
            <person name="Garwood T.J."/>
            <person name="Larsen P.A."/>
            <person name="Fountain-Jones N.M."/>
            <person name="Garbe J.R."/>
            <person name="Macchietto M.G."/>
            <person name="Kania S.A."/>
            <person name="Gerhold R.W."/>
            <person name="Richards J.E."/>
            <person name="Wolf T.M."/>
        </authorList>
    </citation>
    <scope>NUCLEOTIDE SEQUENCE</scope>
    <source>
        <strain evidence="1">MNPRO001-30</strain>
        <tissue evidence="1">Meninges</tissue>
    </source>
</reference>
<gene>
    <name evidence="1" type="ORF">KIN20_000937</name>
</gene>
<dbReference type="AlphaFoldDB" id="A0AAD5ME23"/>
<sequence>MAAIYRRQFIEPSTINQIGIILFTGHSSIFIEPTTISKIAMPIKNPSMIKVMTETV</sequence>
<proteinExistence type="predicted"/>
<comment type="caution">
    <text evidence="1">The sequence shown here is derived from an EMBL/GenBank/DDBJ whole genome shotgun (WGS) entry which is preliminary data.</text>
</comment>
<name>A0AAD5ME23_PARTN</name>